<sequence length="126" mass="14966">MLRLNIYWERAESGILNSDRYNAYNWLDVAQRQLCWAHLKREFTKISERSGVSRQLGRDLLAQQKKLFRAWGRVRDGTLSRSEFQSLVSPIQARVRHLLGACERRIRLARRRRLLWLRLFAPAGNC</sequence>
<evidence type="ECO:0000259" key="1">
    <source>
        <dbReference type="Pfam" id="PF03050"/>
    </source>
</evidence>
<accession>A8YEK5</accession>
<protein>
    <recommendedName>
        <fullName evidence="1">Transposase IS66 central domain-containing protein</fullName>
    </recommendedName>
</protein>
<proteinExistence type="predicted"/>
<evidence type="ECO:0000313" key="2">
    <source>
        <dbReference type="EMBL" id="CAO89575.1"/>
    </source>
</evidence>
<name>A8YEK5_MICA7</name>
<dbReference type="InterPro" id="IPR004291">
    <property type="entry name" value="Transposase_IS66_central"/>
</dbReference>
<dbReference type="Pfam" id="PF03050">
    <property type="entry name" value="DDE_Tnp_IS66"/>
    <property type="match status" value="1"/>
</dbReference>
<gene>
    <name evidence="2" type="ORF">IPF_6324</name>
</gene>
<reference evidence="2" key="1">
    <citation type="submission" date="2007-08" db="EMBL/GenBank/DDBJ databases">
        <authorList>
            <person name="Frangeul L."/>
        </authorList>
    </citation>
    <scope>NUCLEOTIDE SEQUENCE</scope>
    <source>
        <strain evidence="2">PCC 7806</strain>
    </source>
</reference>
<dbReference type="AlphaFoldDB" id="A8YEK5"/>
<organism evidence="2">
    <name type="scientific">Microcystis aeruginosa (strain PCC 7806)</name>
    <dbReference type="NCBI Taxonomy" id="267872"/>
    <lineage>
        <taxon>Bacteria</taxon>
        <taxon>Bacillati</taxon>
        <taxon>Cyanobacteriota</taxon>
        <taxon>Cyanophyceae</taxon>
        <taxon>Oscillatoriophycideae</taxon>
        <taxon>Chroococcales</taxon>
        <taxon>Microcystaceae</taxon>
        <taxon>Microcystis</taxon>
    </lineage>
</organism>
<feature type="domain" description="Transposase IS66 central" evidence="1">
    <location>
        <begin position="12"/>
        <end position="104"/>
    </location>
</feature>
<dbReference type="EMBL" id="AM778929">
    <property type="protein sequence ID" value="CAO89575.1"/>
    <property type="molecule type" value="Genomic_DNA"/>
</dbReference>